<dbReference type="AlphaFoldDB" id="A0A5B8C347"/>
<name>A0A5B8C347_9MICO</name>
<feature type="domain" description="Glycosyltransferase 2-like" evidence="1">
    <location>
        <begin position="7"/>
        <end position="130"/>
    </location>
</feature>
<protein>
    <submittedName>
        <fullName evidence="2">Glycosyltransferase family 2 protein</fullName>
    </submittedName>
</protein>
<evidence type="ECO:0000259" key="1">
    <source>
        <dbReference type="Pfam" id="PF00535"/>
    </source>
</evidence>
<accession>A0A5B8C347</accession>
<dbReference type="EMBL" id="CP040915">
    <property type="protein sequence ID" value="QDC23921.1"/>
    <property type="molecule type" value="Genomic_DNA"/>
</dbReference>
<evidence type="ECO:0000313" key="2">
    <source>
        <dbReference type="EMBL" id="QDC23921.1"/>
    </source>
</evidence>
<organism evidence="2 3">
    <name type="scientific">Georgenia yuyongxinii</name>
    <dbReference type="NCBI Taxonomy" id="2589797"/>
    <lineage>
        <taxon>Bacteria</taxon>
        <taxon>Bacillati</taxon>
        <taxon>Actinomycetota</taxon>
        <taxon>Actinomycetes</taxon>
        <taxon>Micrococcales</taxon>
        <taxon>Bogoriellaceae</taxon>
        <taxon>Georgenia</taxon>
    </lineage>
</organism>
<reference evidence="2 3" key="1">
    <citation type="submission" date="2019-05" db="EMBL/GenBank/DDBJ databases">
        <title>Georgenia *** sp. nov., and Georgenia *** sp. nov., isolated from the intestinal contents of plateau pika (Ochotona curzoniae) in the Qinghai-Tibet plateau of China.</title>
        <authorList>
            <person name="Tian Z."/>
        </authorList>
    </citation>
    <scope>NUCLEOTIDE SEQUENCE [LARGE SCALE GENOMIC DNA]</scope>
    <source>
        <strain evidence="2 3">Z443</strain>
    </source>
</reference>
<dbReference type="InterPro" id="IPR029044">
    <property type="entry name" value="Nucleotide-diphossugar_trans"/>
</dbReference>
<gene>
    <name evidence="2" type="ORF">FE374_04085</name>
</gene>
<dbReference type="Pfam" id="PF00535">
    <property type="entry name" value="Glycos_transf_2"/>
    <property type="match status" value="1"/>
</dbReference>
<dbReference type="InterPro" id="IPR001173">
    <property type="entry name" value="Glyco_trans_2-like"/>
</dbReference>
<dbReference type="Proteomes" id="UP000314616">
    <property type="component" value="Chromosome"/>
</dbReference>
<dbReference type="KEGG" id="gyu:FE374_04085"/>
<dbReference type="SUPFAM" id="SSF53448">
    <property type="entry name" value="Nucleotide-diphospho-sugar transferases"/>
    <property type="match status" value="1"/>
</dbReference>
<dbReference type="RefSeq" id="WP_139927363.1">
    <property type="nucleotide sequence ID" value="NZ_CP040915.1"/>
</dbReference>
<dbReference type="GO" id="GO:0016740">
    <property type="term" value="F:transferase activity"/>
    <property type="evidence" value="ECO:0007669"/>
    <property type="project" value="UniProtKB-KW"/>
</dbReference>
<sequence length="281" mass="32358">MAPIVDVLMITYNSPDYVRISLPHLLSTCDESTRIWLWHNGDHEETLAVVKQLAADPRVHRFHHSRANVRLTPPTNWLWAEADGVYVSKVDDDCLPEAGWIERLRAAHEANPAFGAVGSWRFREEDFVPELAAPKIATFHDGHQVLRNHWVQGSGYLLPRALVQRHGPLAPGQSFTRYCLKLARAGAVNGWLFPFVREDNLDDPRSPRSLFRDDEDFLRRMPLTAQAMGITSVAQWARQEHESALAVQRASLDVRRYFGWRWKAEQGRKRVRRLVRGRSSW</sequence>
<keyword evidence="2" id="KW-0808">Transferase</keyword>
<proteinExistence type="predicted"/>
<evidence type="ECO:0000313" key="3">
    <source>
        <dbReference type="Proteomes" id="UP000314616"/>
    </source>
</evidence>
<dbReference type="CDD" id="cd00761">
    <property type="entry name" value="Glyco_tranf_GTA_type"/>
    <property type="match status" value="1"/>
</dbReference>
<dbReference type="Gene3D" id="3.90.550.10">
    <property type="entry name" value="Spore Coat Polysaccharide Biosynthesis Protein SpsA, Chain A"/>
    <property type="match status" value="1"/>
</dbReference>
<dbReference type="OrthoDB" id="8416156at2"/>